<sequence length="487" mass="57848">MPPEFLVDYELTTRYGGPYHNKDRYFKFGKHSIELKAKKDPNRVYTCAFDEYINSRNDIKKYYFRDFKNETLEFAPNETSIKINCEDEDVIIIKFQPESVQFIEWVVQTYNKMLVSLNERIDHALRNTHPRILPHMRKAITESEDPFGVYQRFLKDVCYCIDYPEFEMWFYRISNGQLGESYDRSDYLRLIIDPPREMKSILDMPTTVFDKVLDKLKFTDHLTLRKVSTQFRTFLDSKPPQCKSITVEFGHMTNRINFNVKKYEYSNDIDYEETFRENTCKVGYKSRSKTIEGANFYEQTILDLIGILKMPKLQLEKLKIIVKYSDYQGDKWNWSQKIDEIFPRFIELMERNFPKTQKVHVKTLSMKLRTQNEILSILPYLTPGVLEEIKLSSTKLTTYCEHPKQLPIEMDEVVELEQWKKAKFLRMEELKPVFVDIDEFTHFESFFIDFQAIGMKSMLRLRDVGFVQANTRLLCVSTATIGSSAVD</sequence>
<feature type="domain" description="F-box" evidence="1">
    <location>
        <begin position="198"/>
        <end position="249"/>
    </location>
</feature>
<dbReference type="InterPro" id="IPR040161">
    <property type="entry name" value="FB224"/>
</dbReference>
<dbReference type="InterPro" id="IPR001810">
    <property type="entry name" value="F-box_dom"/>
</dbReference>
<dbReference type="SMART" id="SM00256">
    <property type="entry name" value="FBOX"/>
    <property type="match status" value="1"/>
</dbReference>
<dbReference type="AlphaFoldDB" id="G0N6A1"/>
<dbReference type="HOGENOM" id="CLU_030831_3_3_1"/>
<gene>
    <name evidence="2" type="ORF">CAEBREN_11763</name>
</gene>
<dbReference type="Pfam" id="PF01827">
    <property type="entry name" value="FTH"/>
    <property type="match status" value="1"/>
</dbReference>
<proteinExistence type="predicted"/>
<evidence type="ECO:0000313" key="2">
    <source>
        <dbReference type="EMBL" id="EGT53606.1"/>
    </source>
</evidence>
<dbReference type="PANTHER" id="PTHR23015">
    <property type="entry name" value="UNCHARACTERIZED C.ELEGANS PROTEIN"/>
    <property type="match status" value="1"/>
</dbReference>
<dbReference type="PANTHER" id="PTHR23015:SF4">
    <property type="entry name" value="DUF38 DOMAIN-CONTAINING PROTEIN-RELATED"/>
    <property type="match status" value="1"/>
</dbReference>
<dbReference type="InterPro" id="IPR002900">
    <property type="entry name" value="DUF38/FTH_CAE_spp"/>
</dbReference>
<name>G0N6A1_CAEBE</name>
<dbReference type="STRING" id="135651.G0N6A1"/>
<dbReference type="CDD" id="cd22150">
    <property type="entry name" value="F-box_CeFBXA-like"/>
    <property type="match status" value="1"/>
</dbReference>
<dbReference type="Pfam" id="PF00646">
    <property type="entry name" value="F-box"/>
    <property type="match status" value="1"/>
</dbReference>
<dbReference type="EMBL" id="GL379842">
    <property type="protein sequence ID" value="EGT53606.1"/>
    <property type="molecule type" value="Genomic_DNA"/>
</dbReference>
<keyword evidence="3" id="KW-1185">Reference proteome</keyword>
<dbReference type="GO" id="GO:0045087">
    <property type="term" value="P:innate immune response"/>
    <property type="evidence" value="ECO:0007669"/>
    <property type="project" value="TreeGrafter"/>
</dbReference>
<evidence type="ECO:0000313" key="3">
    <source>
        <dbReference type="Proteomes" id="UP000008068"/>
    </source>
</evidence>
<evidence type="ECO:0000259" key="1">
    <source>
        <dbReference type="PROSITE" id="PS50181"/>
    </source>
</evidence>
<accession>G0N6A1</accession>
<dbReference type="Proteomes" id="UP000008068">
    <property type="component" value="Unassembled WGS sequence"/>
</dbReference>
<organism evidence="3">
    <name type="scientific">Caenorhabditis brenneri</name>
    <name type="common">Nematode worm</name>
    <dbReference type="NCBI Taxonomy" id="135651"/>
    <lineage>
        <taxon>Eukaryota</taxon>
        <taxon>Metazoa</taxon>
        <taxon>Ecdysozoa</taxon>
        <taxon>Nematoda</taxon>
        <taxon>Chromadorea</taxon>
        <taxon>Rhabditida</taxon>
        <taxon>Rhabditina</taxon>
        <taxon>Rhabditomorpha</taxon>
        <taxon>Rhabditoidea</taxon>
        <taxon>Rhabditidae</taxon>
        <taxon>Peloderinae</taxon>
        <taxon>Caenorhabditis</taxon>
    </lineage>
</organism>
<dbReference type="InParanoid" id="G0N6A1"/>
<dbReference type="PROSITE" id="PS50181">
    <property type="entry name" value="FBOX"/>
    <property type="match status" value="1"/>
</dbReference>
<protein>
    <recommendedName>
        <fullName evidence="1">F-box domain-containing protein</fullName>
    </recommendedName>
</protein>
<reference evidence="3" key="1">
    <citation type="submission" date="2011-07" db="EMBL/GenBank/DDBJ databases">
        <authorList>
            <consortium name="Caenorhabditis brenneri Sequencing and Analysis Consortium"/>
            <person name="Wilson R.K."/>
        </authorList>
    </citation>
    <scope>NUCLEOTIDE SEQUENCE [LARGE SCALE GENOMIC DNA]</scope>
    <source>
        <strain evidence="3">PB2801</strain>
    </source>
</reference>